<dbReference type="PANTHER" id="PTHR43393:SF3">
    <property type="entry name" value="LYSINE DECARBOXYLASE-LIKE PROTEIN"/>
    <property type="match status" value="1"/>
</dbReference>
<accession>X1G7X5</accession>
<dbReference type="Pfam" id="PF18306">
    <property type="entry name" value="LDcluster4"/>
    <property type="match status" value="1"/>
</dbReference>
<dbReference type="AlphaFoldDB" id="X1G7X5"/>
<dbReference type="EMBL" id="BART01000395">
    <property type="protein sequence ID" value="GAG71774.1"/>
    <property type="molecule type" value="Genomic_DNA"/>
</dbReference>
<sequence>MYISVIGASKCGKELYEMAYEAGREIAKKKAILICGGLGGVMDAVAKGAKEAGGIVVGVLLGDTRIGASKYLDVSLPTGMGEARNVLIVKAADVVIAIGGEYGTLSEIAHALKMSTPVIGLKTWDIGKDKFGVSRIIKADDPISAVEKAYELAKE</sequence>
<dbReference type="Gene3D" id="3.40.50.450">
    <property type="match status" value="1"/>
</dbReference>
<evidence type="ECO:0008006" key="3">
    <source>
        <dbReference type="Google" id="ProtNLM"/>
    </source>
</evidence>
<gene>
    <name evidence="1" type="ORF">S01H4_01951</name>
    <name evidence="2" type="ORF">S03H2_08199</name>
</gene>
<evidence type="ECO:0000313" key="2">
    <source>
        <dbReference type="EMBL" id="GAH29118.1"/>
    </source>
</evidence>
<dbReference type="InterPro" id="IPR005268">
    <property type="entry name" value="CHP00725"/>
</dbReference>
<dbReference type="InterPro" id="IPR052341">
    <property type="entry name" value="LOG_family_nucleotidases"/>
</dbReference>
<reference evidence="2" key="1">
    <citation type="journal article" date="2014" name="Front. Microbiol.">
        <title>High frequency of phylogenetically diverse reductive dehalogenase-homologous genes in deep subseafloor sedimentary metagenomes.</title>
        <authorList>
            <person name="Kawai M."/>
            <person name="Futagami T."/>
            <person name="Toyoda A."/>
            <person name="Takaki Y."/>
            <person name="Nishi S."/>
            <person name="Hori S."/>
            <person name="Arai W."/>
            <person name="Tsubouchi T."/>
            <person name="Morono Y."/>
            <person name="Uchiyama I."/>
            <person name="Ito T."/>
            <person name="Fujiyama A."/>
            <person name="Inagaki F."/>
            <person name="Takami H."/>
        </authorList>
    </citation>
    <scope>NUCLEOTIDE SEQUENCE</scope>
    <source>
        <strain evidence="2">Expedition CK06-06</strain>
    </source>
</reference>
<dbReference type="GO" id="GO:0005829">
    <property type="term" value="C:cytosol"/>
    <property type="evidence" value="ECO:0007669"/>
    <property type="project" value="TreeGrafter"/>
</dbReference>
<organism evidence="2">
    <name type="scientific">marine sediment metagenome</name>
    <dbReference type="NCBI Taxonomy" id="412755"/>
    <lineage>
        <taxon>unclassified sequences</taxon>
        <taxon>metagenomes</taxon>
        <taxon>ecological metagenomes</taxon>
    </lineage>
</organism>
<dbReference type="EMBL" id="BARU01003942">
    <property type="protein sequence ID" value="GAH29118.1"/>
    <property type="molecule type" value="Genomic_DNA"/>
</dbReference>
<dbReference type="NCBIfam" id="TIGR00725">
    <property type="entry name" value="TIGR00725 family protein"/>
    <property type="match status" value="1"/>
</dbReference>
<dbReference type="PANTHER" id="PTHR43393">
    <property type="entry name" value="CYTOKININ RIBOSIDE 5'-MONOPHOSPHATE PHOSPHORIBOHYDROLASE"/>
    <property type="match status" value="1"/>
</dbReference>
<dbReference type="InterPro" id="IPR041164">
    <property type="entry name" value="LDcluster4"/>
</dbReference>
<evidence type="ECO:0000313" key="1">
    <source>
        <dbReference type="EMBL" id="GAG71774.1"/>
    </source>
</evidence>
<comment type="caution">
    <text evidence="2">The sequence shown here is derived from an EMBL/GenBank/DDBJ whole genome shotgun (WGS) entry which is preliminary data.</text>
</comment>
<protein>
    <recommendedName>
        <fullName evidence="3">TIGR00725 family protein</fullName>
    </recommendedName>
</protein>
<proteinExistence type="predicted"/>
<dbReference type="SUPFAM" id="SSF102405">
    <property type="entry name" value="MCP/YpsA-like"/>
    <property type="match status" value="1"/>
</dbReference>
<name>X1G7X5_9ZZZZ</name>